<evidence type="ECO:0000313" key="1">
    <source>
        <dbReference type="EMBL" id="CAB5037378.1"/>
    </source>
</evidence>
<gene>
    <name evidence="1" type="ORF">UFOPK4209_00580</name>
</gene>
<dbReference type="AlphaFoldDB" id="A0A6J7SAB2"/>
<organism evidence="1">
    <name type="scientific">freshwater metagenome</name>
    <dbReference type="NCBI Taxonomy" id="449393"/>
    <lineage>
        <taxon>unclassified sequences</taxon>
        <taxon>metagenomes</taxon>
        <taxon>ecological metagenomes</taxon>
    </lineage>
</organism>
<sequence length="219" mass="23338">MEFTAARILLPENSDAGVIARIERLERVGSIASLPASSPTPAKAVQPVRVESVKDEVKSITKVAAVPEKEVPAAAPKKSVAAEPVAGMDLVGLRRLWPEVIENVKGRRRLTWSLLSASAQISAIDDRAISIAMVNVGARDSFLRSNSDVILHDAFVEITGVDRTIEVIIDPSIDPGSIAKEVAESAETIENSKDVNELQGAALLARELGAKVIGEYPSK</sequence>
<name>A0A6J7SAB2_9ZZZZ</name>
<proteinExistence type="predicted"/>
<dbReference type="EMBL" id="CAFBPY010000074">
    <property type="protein sequence ID" value="CAB5037378.1"/>
    <property type="molecule type" value="Genomic_DNA"/>
</dbReference>
<protein>
    <submittedName>
        <fullName evidence="1">Unannotated protein</fullName>
    </submittedName>
</protein>
<reference evidence="1" key="1">
    <citation type="submission" date="2020-05" db="EMBL/GenBank/DDBJ databases">
        <authorList>
            <person name="Chiriac C."/>
            <person name="Salcher M."/>
            <person name="Ghai R."/>
            <person name="Kavagutti S V."/>
        </authorList>
    </citation>
    <scope>NUCLEOTIDE SEQUENCE</scope>
</reference>
<accession>A0A6J7SAB2</accession>